<dbReference type="Pfam" id="PF22562">
    <property type="entry name" value="UBA_7"/>
    <property type="match status" value="1"/>
</dbReference>
<sequence>MAAGETQLYAKVSNKLKGRSSPSLLEPLLAMGFPVHTALKALAATGKKTAEEALA</sequence>
<protein>
    <submittedName>
        <fullName evidence="2">UBASH3A isoform 4</fullName>
    </submittedName>
</protein>
<proteinExistence type="predicted"/>
<evidence type="ECO:0000313" key="2">
    <source>
        <dbReference type="EMBL" id="PNI55752.1"/>
    </source>
</evidence>
<accession>A0A2J8M8B0</accession>
<dbReference type="Proteomes" id="UP000236370">
    <property type="component" value="Unassembled WGS sequence"/>
</dbReference>
<evidence type="ECO:0000313" key="3">
    <source>
        <dbReference type="Proteomes" id="UP000236370"/>
    </source>
</evidence>
<dbReference type="AlphaFoldDB" id="A0A2J8M8B0"/>
<organism evidence="2 3">
    <name type="scientific">Pan troglodytes</name>
    <name type="common">Chimpanzee</name>
    <dbReference type="NCBI Taxonomy" id="9598"/>
    <lineage>
        <taxon>Eukaryota</taxon>
        <taxon>Metazoa</taxon>
        <taxon>Chordata</taxon>
        <taxon>Craniata</taxon>
        <taxon>Vertebrata</taxon>
        <taxon>Euteleostomi</taxon>
        <taxon>Mammalia</taxon>
        <taxon>Eutheria</taxon>
        <taxon>Euarchontoglires</taxon>
        <taxon>Primates</taxon>
        <taxon>Haplorrhini</taxon>
        <taxon>Catarrhini</taxon>
        <taxon>Hominidae</taxon>
        <taxon>Pan</taxon>
    </lineage>
</organism>
<dbReference type="Gene3D" id="1.10.8.10">
    <property type="entry name" value="DNA helicase RuvA subunit, C-terminal domain"/>
    <property type="match status" value="1"/>
</dbReference>
<feature type="domain" description="UBA" evidence="1">
    <location>
        <begin position="22"/>
        <end position="54"/>
    </location>
</feature>
<gene>
    <name evidence="2" type="ORF">CK820_G0022871</name>
</gene>
<evidence type="ECO:0000259" key="1">
    <source>
        <dbReference type="Pfam" id="PF22562"/>
    </source>
</evidence>
<dbReference type="InterPro" id="IPR009060">
    <property type="entry name" value="UBA-like_sf"/>
</dbReference>
<dbReference type="SUPFAM" id="SSF46934">
    <property type="entry name" value="UBA-like"/>
    <property type="match status" value="1"/>
</dbReference>
<name>A0A2J8M8B0_PANTR</name>
<reference evidence="2 3" key="1">
    <citation type="submission" date="2017-12" db="EMBL/GenBank/DDBJ databases">
        <title>High-resolution comparative analysis of great ape genomes.</title>
        <authorList>
            <person name="Pollen A."/>
            <person name="Hastie A."/>
            <person name="Hormozdiari F."/>
            <person name="Dougherty M."/>
            <person name="Liu R."/>
            <person name="Chaisson M."/>
            <person name="Hoppe E."/>
            <person name="Hill C."/>
            <person name="Pang A."/>
            <person name="Hillier L."/>
            <person name="Baker C."/>
            <person name="Armstrong J."/>
            <person name="Shendure J."/>
            <person name="Paten B."/>
            <person name="Wilson R."/>
            <person name="Chao H."/>
            <person name="Schneider V."/>
            <person name="Ventura M."/>
            <person name="Kronenberg Z."/>
            <person name="Murali S."/>
            <person name="Gordon D."/>
            <person name="Cantsilieris S."/>
            <person name="Munson K."/>
            <person name="Nelson B."/>
            <person name="Raja A."/>
            <person name="Underwood J."/>
            <person name="Diekhans M."/>
            <person name="Fiddes I."/>
            <person name="Haussler D."/>
            <person name="Eichler E."/>
        </authorList>
    </citation>
    <scope>NUCLEOTIDE SEQUENCE [LARGE SCALE GENOMIC DNA]</scope>
    <source>
        <strain evidence="2">Yerkes chimp pedigree #C0471</strain>
    </source>
</reference>
<dbReference type="InterPro" id="IPR015940">
    <property type="entry name" value="UBA"/>
</dbReference>
<dbReference type="EMBL" id="NBAG03000265">
    <property type="protein sequence ID" value="PNI55752.1"/>
    <property type="molecule type" value="Genomic_DNA"/>
</dbReference>
<comment type="caution">
    <text evidence="2">The sequence shown here is derived from an EMBL/GenBank/DDBJ whole genome shotgun (WGS) entry which is preliminary data.</text>
</comment>